<dbReference type="PANTHER" id="PTHR33490">
    <property type="entry name" value="BLR5614 PROTEIN-RELATED"/>
    <property type="match status" value="1"/>
</dbReference>
<dbReference type="InterPro" id="IPR002931">
    <property type="entry name" value="Transglutaminase-like"/>
</dbReference>
<dbReference type="EMBL" id="QBUD01000013">
    <property type="protein sequence ID" value="PUB11576.1"/>
    <property type="molecule type" value="Genomic_DNA"/>
</dbReference>
<dbReference type="SMART" id="SM00460">
    <property type="entry name" value="TGc"/>
    <property type="match status" value="1"/>
</dbReference>
<reference evidence="2 3" key="1">
    <citation type="submission" date="2018-04" db="EMBL/GenBank/DDBJ databases">
        <title>Genomic Encyclopedia of Archaeal and Bacterial Type Strains, Phase II (KMG-II): from individual species to whole genera.</title>
        <authorList>
            <person name="Goeker M."/>
        </authorList>
    </citation>
    <scope>NUCLEOTIDE SEQUENCE [LARGE SCALE GENOMIC DNA]</scope>
    <source>
        <strain evidence="2 3">DSM 29955</strain>
    </source>
</reference>
<feature type="domain" description="Transglutaminase-like" evidence="1">
    <location>
        <begin position="158"/>
        <end position="218"/>
    </location>
</feature>
<sequence>MKLHIHSHLVYRLKQPCPLLLQIEVSNAQGQDVCQTNLDVQHATAVRQLDDESGQGRRVWIDAAGDFTCEYHATVAITRPAVALSSLQQSPLTSLGADEVRYLMPSRYCHPERFFDFTAQNFSGLRGGARIAAMSAWIKDNMRYDIFASNAGTDAFDTFQKRAGVCRDFAHLLIAMSRAVSIPARFVSCYGPNVSPQDFHAVTEVYLDGAWHLVDPTGMSDAQDIARIGVGRDAADVSFLTSFGWVDLVTQSVAVTQDSA</sequence>
<name>A0A2T6K9S1_9RHOB</name>
<dbReference type="SUPFAM" id="SSF54001">
    <property type="entry name" value="Cysteine proteinases"/>
    <property type="match status" value="1"/>
</dbReference>
<dbReference type="Pfam" id="PF01841">
    <property type="entry name" value="Transglut_core"/>
    <property type="match status" value="1"/>
</dbReference>
<dbReference type="OrthoDB" id="5438043at2"/>
<dbReference type="RefSeq" id="WP_108387764.1">
    <property type="nucleotide sequence ID" value="NZ_QBUD01000013.1"/>
</dbReference>
<comment type="caution">
    <text evidence="2">The sequence shown here is derived from an EMBL/GenBank/DDBJ whole genome shotgun (WGS) entry which is preliminary data.</text>
</comment>
<dbReference type="PANTHER" id="PTHR33490:SF12">
    <property type="entry name" value="BLL5557 PROTEIN"/>
    <property type="match status" value="1"/>
</dbReference>
<accession>A0A2T6K9S1</accession>
<dbReference type="Proteomes" id="UP000244523">
    <property type="component" value="Unassembled WGS sequence"/>
</dbReference>
<evidence type="ECO:0000259" key="1">
    <source>
        <dbReference type="SMART" id="SM00460"/>
    </source>
</evidence>
<protein>
    <submittedName>
        <fullName evidence="2">Transglutaminase superfamily protein</fullName>
    </submittedName>
</protein>
<evidence type="ECO:0000313" key="3">
    <source>
        <dbReference type="Proteomes" id="UP000244523"/>
    </source>
</evidence>
<dbReference type="AlphaFoldDB" id="A0A2T6K9S1"/>
<evidence type="ECO:0000313" key="2">
    <source>
        <dbReference type="EMBL" id="PUB11576.1"/>
    </source>
</evidence>
<organism evidence="2 3">
    <name type="scientific">Yoonia sediminilitoris</name>
    <dbReference type="NCBI Taxonomy" id="1286148"/>
    <lineage>
        <taxon>Bacteria</taxon>
        <taxon>Pseudomonadati</taxon>
        <taxon>Pseudomonadota</taxon>
        <taxon>Alphaproteobacteria</taxon>
        <taxon>Rhodobacterales</taxon>
        <taxon>Paracoccaceae</taxon>
        <taxon>Yoonia</taxon>
    </lineage>
</organism>
<dbReference type="Gene3D" id="2.60.40.2250">
    <property type="match status" value="1"/>
</dbReference>
<gene>
    <name evidence="2" type="ORF">C8N45_11395</name>
</gene>
<dbReference type="InterPro" id="IPR038765">
    <property type="entry name" value="Papain-like_cys_pep_sf"/>
</dbReference>
<keyword evidence="3" id="KW-1185">Reference proteome</keyword>
<proteinExistence type="predicted"/>
<dbReference type="Gene3D" id="3.10.620.30">
    <property type="match status" value="1"/>
</dbReference>